<dbReference type="InterPro" id="IPR037913">
    <property type="entry name" value="ACD_IbpA/B"/>
</dbReference>
<reference evidence="5 6" key="1">
    <citation type="submission" date="2013-01" db="EMBL/GenBank/DDBJ databases">
        <authorList>
            <person name="Fiebig A."/>
            <person name="Goeker M."/>
            <person name="Klenk H.-P.P."/>
        </authorList>
    </citation>
    <scope>NUCLEOTIDE SEQUENCE [LARGE SCALE GENOMIC DNA]</scope>
    <source>
        <strain evidence="5 6">DSM 17069</strain>
    </source>
</reference>
<dbReference type="CDD" id="cd06470">
    <property type="entry name" value="ACD_IbpA-B_like"/>
    <property type="match status" value="1"/>
</dbReference>
<sequence>MRNFDLAPLYRATVGFDQIADLLDRVMSTDVTQPTYPPYNIEKTADDAYRISVAVAGFSADDLGVEVKDGSLVVSARKSEEEEGRTYLHRGIATRAFERRFQLADHVRVIGATHADGMLHIDLRREVPEALKPRRIAIANGDIVAKDVVDADKVN</sequence>
<protein>
    <submittedName>
        <fullName evidence="5">Molecular chaperone (Small heat shock protein)</fullName>
    </submittedName>
</protein>
<dbReference type="InterPro" id="IPR008978">
    <property type="entry name" value="HSP20-like_chaperone"/>
</dbReference>
<comment type="similarity">
    <text evidence="2 3">Belongs to the small heat shock protein (HSP20) family.</text>
</comment>
<dbReference type="AlphaFoldDB" id="A0A0A0HSJ9"/>
<dbReference type="InterPro" id="IPR002068">
    <property type="entry name" value="A-crystallin/Hsp20_dom"/>
</dbReference>
<evidence type="ECO:0000313" key="5">
    <source>
        <dbReference type="EMBL" id="KGM89891.1"/>
    </source>
</evidence>
<dbReference type="PATRIC" id="fig|1288298.3.peg.488"/>
<dbReference type="HOGENOM" id="CLU_046737_4_2_5"/>
<dbReference type="SUPFAM" id="SSF49764">
    <property type="entry name" value="HSP20-like chaperones"/>
    <property type="match status" value="1"/>
</dbReference>
<dbReference type="PANTHER" id="PTHR47062">
    <property type="match status" value="1"/>
</dbReference>
<evidence type="ECO:0000256" key="1">
    <source>
        <dbReference type="ARBA" id="ARBA00023016"/>
    </source>
</evidence>
<dbReference type="RefSeq" id="WP_037276659.1">
    <property type="nucleotide sequence ID" value="NZ_KN293991.1"/>
</dbReference>
<keyword evidence="1 5" id="KW-0346">Stress response</keyword>
<dbReference type="STRING" id="215743.ROSMUCSMR3_01786"/>
<dbReference type="OrthoDB" id="9810618at2"/>
<evidence type="ECO:0000259" key="4">
    <source>
        <dbReference type="PROSITE" id="PS01031"/>
    </source>
</evidence>
<organism evidence="5 6">
    <name type="scientific">Roseovarius mucosus DSM 17069</name>
    <dbReference type="NCBI Taxonomy" id="1288298"/>
    <lineage>
        <taxon>Bacteria</taxon>
        <taxon>Pseudomonadati</taxon>
        <taxon>Pseudomonadota</taxon>
        <taxon>Alphaproteobacteria</taxon>
        <taxon>Rhodobacterales</taxon>
        <taxon>Roseobacteraceae</taxon>
        <taxon>Roseovarius</taxon>
    </lineage>
</organism>
<evidence type="ECO:0000313" key="6">
    <source>
        <dbReference type="Proteomes" id="UP000030021"/>
    </source>
</evidence>
<feature type="domain" description="SHSP" evidence="4">
    <location>
        <begin position="30"/>
        <end position="141"/>
    </location>
</feature>
<dbReference type="EMBL" id="AONH01000001">
    <property type="protein sequence ID" value="KGM89891.1"/>
    <property type="molecule type" value="Genomic_DNA"/>
</dbReference>
<evidence type="ECO:0000256" key="3">
    <source>
        <dbReference type="RuleBase" id="RU003616"/>
    </source>
</evidence>
<dbReference type="eggNOG" id="COG0071">
    <property type="taxonomic scope" value="Bacteria"/>
</dbReference>
<name>A0A0A0HSJ9_9RHOB</name>
<gene>
    <name evidence="5" type="ORF">rosmuc_00489</name>
</gene>
<dbReference type="PROSITE" id="PS01031">
    <property type="entry name" value="SHSP"/>
    <property type="match status" value="1"/>
</dbReference>
<evidence type="ECO:0000256" key="2">
    <source>
        <dbReference type="PROSITE-ProRule" id="PRU00285"/>
    </source>
</evidence>
<comment type="caution">
    <text evidence="5">The sequence shown here is derived from an EMBL/GenBank/DDBJ whole genome shotgun (WGS) entry which is preliminary data.</text>
</comment>
<accession>A0A0A0HSJ9</accession>
<dbReference type="Pfam" id="PF00011">
    <property type="entry name" value="HSP20"/>
    <property type="match status" value="1"/>
</dbReference>
<dbReference type="PANTHER" id="PTHR47062:SF1">
    <property type="entry name" value="SMALL HEAT SHOCK PROTEIN IBPA"/>
    <property type="match status" value="1"/>
</dbReference>
<dbReference type="Gene3D" id="2.60.40.790">
    <property type="match status" value="1"/>
</dbReference>
<proteinExistence type="inferred from homology"/>
<dbReference type="Proteomes" id="UP000030021">
    <property type="component" value="Unassembled WGS sequence"/>
</dbReference>